<comment type="caution">
    <text evidence="1">The sequence shown here is derived from an EMBL/GenBank/DDBJ whole genome shotgun (WGS) entry which is preliminary data.</text>
</comment>
<evidence type="ECO:0000313" key="1">
    <source>
        <dbReference type="EMBL" id="ORV47080.1"/>
    </source>
</evidence>
<reference evidence="1 2" key="1">
    <citation type="submission" date="2016-01" db="EMBL/GenBank/DDBJ databases">
        <title>The new phylogeny of the genus Mycobacterium.</title>
        <authorList>
            <person name="Tarcisio F."/>
            <person name="Conor M."/>
            <person name="Antonella G."/>
            <person name="Elisabetta G."/>
            <person name="Giulia F.S."/>
            <person name="Sara T."/>
            <person name="Anna F."/>
            <person name="Clotilde B."/>
            <person name="Roberto B."/>
            <person name="Veronica D.S."/>
            <person name="Fabio R."/>
            <person name="Monica P."/>
            <person name="Olivier J."/>
            <person name="Enrico T."/>
            <person name="Nicola S."/>
        </authorList>
    </citation>
    <scope>NUCLEOTIDE SEQUENCE [LARGE SCALE GENOMIC DNA]</scope>
    <source>
        <strain evidence="1 2">ATCC 27353</strain>
    </source>
</reference>
<accession>A0A1X1TR94</accession>
<dbReference type="EMBL" id="LQOT01000033">
    <property type="protein sequence ID" value="ORV47080.1"/>
    <property type="molecule type" value="Genomic_DNA"/>
</dbReference>
<dbReference type="RefSeq" id="WP_165757880.1">
    <property type="nucleotide sequence ID" value="NZ_LQOT01000033.1"/>
</dbReference>
<dbReference type="AlphaFoldDB" id="A0A1X1TR94"/>
<keyword evidence="2" id="KW-1185">Reference proteome</keyword>
<protein>
    <submittedName>
        <fullName evidence="1">Uncharacterized protein</fullName>
    </submittedName>
</protein>
<evidence type="ECO:0000313" key="2">
    <source>
        <dbReference type="Proteomes" id="UP000193465"/>
    </source>
</evidence>
<gene>
    <name evidence="1" type="ORF">AWC02_10345</name>
</gene>
<dbReference type="Proteomes" id="UP000193465">
    <property type="component" value="Unassembled WGS sequence"/>
</dbReference>
<name>A0A1X1TR94_9MYCO</name>
<organism evidence="1 2">
    <name type="scientific">Mycolicibacter engbaekii</name>
    <dbReference type="NCBI Taxonomy" id="188915"/>
    <lineage>
        <taxon>Bacteria</taxon>
        <taxon>Bacillati</taxon>
        <taxon>Actinomycetota</taxon>
        <taxon>Actinomycetes</taxon>
        <taxon>Mycobacteriales</taxon>
        <taxon>Mycobacteriaceae</taxon>
        <taxon>Mycolicibacter</taxon>
    </lineage>
</organism>
<sequence>MHIALNSIAEVAAGLLWGNAAAALALVTNGTAPGLVDFLNCEDSSLLEGSMSCRGRFLPSSVPT</sequence>
<proteinExistence type="predicted"/>